<protein>
    <recommendedName>
        <fullName evidence="6">Tetraspanin</fullName>
    </recommendedName>
</protein>
<comment type="caution">
    <text evidence="7">The sequence shown here is derived from an EMBL/GenBank/DDBJ whole genome shotgun (WGS) entry which is preliminary data.</text>
</comment>
<dbReference type="PIRSF" id="PIRSF002419">
    <property type="entry name" value="Tetraspanin"/>
    <property type="match status" value="1"/>
</dbReference>
<evidence type="ECO:0000256" key="4">
    <source>
        <dbReference type="ARBA" id="ARBA00022989"/>
    </source>
</evidence>
<dbReference type="PANTHER" id="PTHR19282:SF551">
    <property type="entry name" value="RE08073P-RELATED"/>
    <property type="match status" value="1"/>
</dbReference>
<keyword evidence="5 6" id="KW-0472">Membrane</keyword>
<evidence type="ECO:0000256" key="5">
    <source>
        <dbReference type="ARBA" id="ARBA00023136"/>
    </source>
</evidence>
<reference evidence="7" key="1">
    <citation type="journal article" date="2023" name="Mol. Biol. Evol.">
        <title>Third-Generation Sequencing Reveals the Adaptive Role of the Epigenome in Three Deep-Sea Polychaetes.</title>
        <authorList>
            <person name="Perez M."/>
            <person name="Aroh O."/>
            <person name="Sun Y."/>
            <person name="Lan Y."/>
            <person name="Juniper S.K."/>
            <person name="Young C.R."/>
            <person name="Angers B."/>
            <person name="Qian P.Y."/>
        </authorList>
    </citation>
    <scope>NUCLEOTIDE SEQUENCE</scope>
    <source>
        <strain evidence="7">R07B-5</strain>
    </source>
</reference>
<dbReference type="Proteomes" id="UP001209878">
    <property type="component" value="Unassembled WGS sequence"/>
</dbReference>
<evidence type="ECO:0000313" key="8">
    <source>
        <dbReference type="Proteomes" id="UP001209878"/>
    </source>
</evidence>
<evidence type="ECO:0000256" key="3">
    <source>
        <dbReference type="ARBA" id="ARBA00022692"/>
    </source>
</evidence>
<dbReference type="InterPro" id="IPR008952">
    <property type="entry name" value="Tetraspanin_EC2_sf"/>
</dbReference>
<keyword evidence="3 6" id="KW-0812">Transmembrane</keyword>
<accession>A0AAD9NKI9</accession>
<name>A0AAD9NKI9_RIDPI</name>
<dbReference type="Pfam" id="PF00335">
    <property type="entry name" value="Tetraspanin"/>
    <property type="match status" value="1"/>
</dbReference>
<dbReference type="PROSITE" id="PS00421">
    <property type="entry name" value="TM4_1"/>
    <property type="match status" value="1"/>
</dbReference>
<gene>
    <name evidence="7" type="ORF">NP493_1013g00000</name>
</gene>
<dbReference type="InterPro" id="IPR018503">
    <property type="entry name" value="Tetraspanin_CS"/>
</dbReference>
<dbReference type="InterPro" id="IPR000301">
    <property type="entry name" value="Tetraspanin_animals"/>
</dbReference>
<dbReference type="InterPro" id="IPR018499">
    <property type="entry name" value="Tetraspanin/Peripherin"/>
</dbReference>
<feature type="transmembrane region" description="Helical" evidence="6">
    <location>
        <begin position="30"/>
        <end position="52"/>
    </location>
</feature>
<feature type="transmembrane region" description="Helical" evidence="6">
    <location>
        <begin position="219"/>
        <end position="243"/>
    </location>
</feature>
<dbReference type="AlphaFoldDB" id="A0AAD9NKI9"/>
<evidence type="ECO:0000256" key="2">
    <source>
        <dbReference type="ARBA" id="ARBA00006840"/>
    </source>
</evidence>
<evidence type="ECO:0000256" key="1">
    <source>
        <dbReference type="ARBA" id="ARBA00004141"/>
    </source>
</evidence>
<organism evidence="7 8">
    <name type="scientific">Ridgeia piscesae</name>
    <name type="common">Tubeworm</name>
    <dbReference type="NCBI Taxonomy" id="27915"/>
    <lineage>
        <taxon>Eukaryota</taxon>
        <taxon>Metazoa</taxon>
        <taxon>Spiralia</taxon>
        <taxon>Lophotrochozoa</taxon>
        <taxon>Annelida</taxon>
        <taxon>Polychaeta</taxon>
        <taxon>Sedentaria</taxon>
        <taxon>Canalipalpata</taxon>
        <taxon>Sabellida</taxon>
        <taxon>Siboglinidae</taxon>
        <taxon>Ridgeia</taxon>
    </lineage>
</organism>
<dbReference type="PRINTS" id="PR00259">
    <property type="entry name" value="TMFOUR"/>
</dbReference>
<comment type="similarity">
    <text evidence="2 6">Belongs to the tetraspanin (TM4SF) family.</text>
</comment>
<keyword evidence="8" id="KW-1185">Reference proteome</keyword>
<sequence>MMDVMSRFSTSDQTVDEALQNTSLLESASIVFIAVGAFLFIVSFAGCCGALKESPCLLVLYIFIVVILMFVQIAAVVMLVLFKSAVEDKTMNFMHQTITEKYIGATADENDKMTESKDPVSLSWDFIMAYFECCGTTNYTDFRVNATKWNATITYSGYSFNASVPVMCCTMKDHTLFPGHIADIEFVDLKGCLVSSYANATNQMPCYEKVRSEMLKYTYIGLGVICAIVFIELLGVIAAVSAYRGIKNDK</sequence>
<comment type="caution">
    <text evidence="6">Lacks conserved residue(s) required for the propagation of feature annotation.</text>
</comment>
<dbReference type="GO" id="GO:0005886">
    <property type="term" value="C:plasma membrane"/>
    <property type="evidence" value="ECO:0007669"/>
    <property type="project" value="TreeGrafter"/>
</dbReference>
<dbReference type="Gene3D" id="1.10.1450.10">
    <property type="entry name" value="Tetraspanin"/>
    <property type="match status" value="1"/>
</dbReference>
<keyword evidence="4 6" id="KW-1133">Transmembrane helix</keyword>
<feature type="transmembrane region" description="Helical" evidence="6">
    <location>
        <begin position="58"/>
        <end position="82"/>
    </location>
</feature>
<dbReference type="PANTHER" id="PTHR19282">
    <property type="entry name" value="TETRASPANIN"/>
    <property type="match status" value="1"/>
</dbReference>
<comment type="subcellular location">
    <subcellularLocation>
        <location evidence="1 6">Membrane</location>
        <topology evidence="1 6">Multi-pass membrane protein</topology>
    </subcellularLocation>
</comment>
<dbReference type="SUPFAM" id="SSF48652">
    <property type="entry name" value="Tetraspanin"/>
    <property type="match status" value="1"/>
</dbReference>
<evidence type="ECO:0000256" key="6">
    <source>
        <dbReference type="RuleBase" id="RU361218"/>
    </source>
</evidence>
<dbReference type="EMBL" id="JAODUO010001010">
    <property type="protein sequence ID" value="KAK2171938.1"/>
    <property type="molecule type" value="Genomic_DNA"/>
</dbReference>
<evidence type="ECO:0000313" key="7">
    <source>
        <dbReference type="EMBL" id="KAK2171938.1"/>
    </source>
</evidence>
<proteinExistence type="inferred from homology"/>